<evidence type="ECO:0000313" key="2">
    <source>
        <dbReference type="Proteomes" id="UP000278398"/>
    </source>
</evidence>
<accession>A0A3R9Y640</accession>
<dbReference type="InterPro" id="IPR053714">
    <property type="entry name" value="Iso_Racemase_Enz_sf"/>
</dbReference>
<dbReference type="InterPro" id="IPR026286">
    <property type="entry name" value="MaiA/AMDase"/>
</dbReference>
<organism evidence="1 2">
    <name type="scientific">Aquibium carbonis</name>
    <dbReference type="NCBI Taxonomy" id="2495581"/>
    <lineage>
        <taxon>Bacteria</taxon>
        <taxon>Pseudomonadati</taxon>
        <taxon>Pseudomonadota</taxon>
        <taxon>Alphaproteobacteria</taxon>
        <taxon>Hyphomicrobiales</taxon>
        <taxon>Phyllobacteriaceae</taxon>
        <taxon>Aquibium</taxon>
    </lineage>
</organism>
<dbReference type="Gene3D" id="3.40.50.12500">
    <property type="match status" value="1"/>
</dbReference>
<dbReference type="Pfam" id="PF17645">
    <property type="entry name" value="Amdase"/>
    <property type="match status" value="1"/>
</dbReference>
<dbReference type="EMBL" id="RWKW01000069">
    <property type="protein sequence ID" value="RST85017.1"/>
    <property type="molecule type" value="Genomic_DNA"/>
</dbReference>
<protein>
    <submittedName>
        <fullName evidence="1">Arylmalonate decarboxylase</fullName>
    </submittedName>
</protein>
<sequence>MGGVTRVGLVVPPERGRVPPDAQAMFPDVDFLVEGLGVAGLSEAGYAEALARLDAACASLARRGATAILLFGTSLSFFRGPAFNADIEQRMKDASGLPCTTLTSALVEALRTVSARRLAVATAYRGDVNALFASYFSAEGFTIDAIAGLDIVSLSDAEEANPERIARLARQVREQAPLADAVVISCAGLSTHTICPGLEDAFGLPVLSSAMVGARAAVRLTGQAGRAPGFGRLYQA</sequence>
<dbReference type="OrthoDB" id="9816064at2"/>
<proteinExistence type="predicted"/>
<gene>
    <name evidence="1" type="ORF">EJC49_17720</name>
</gene>
<name>A0A3R9Y640_9HYPH</name>
<dbReference type="AlphaFoldDB" id="A0A3R9Y640"/>
<comment type="caution">
    <text evidence="1">The sequence shown here is derived from an EMBL/GenBank/DDBJ whole genome shotgun (WGS) entry which is preliminary data.</text>
</comment>
<keyword evidence="2" id="KW-1185">Reference proteome</keyword>
<dbReference type="PANTHER" id="PTHR40267:SF1">
    <property type="entry name" value="BLR3294 PROTEIN"/>
    <property type="match status" value="1"/>
</dbReference>
<evidence type="ECO:0000313" key="1">
    <source>
        <dbReference type="EMBL" id="RST85017.1"/>
    </source>
</evidence>
<reference evidence="1 2" key="1">
    <citation type="submission" date="2018-12" db="EMBL/GenBank/DDBJ databases">
        <title>Mesorhizobium carbonis sp. nov., isolated from coal mine water.</title>
        <authorList>
            <person name="Xin W."/>
            <person name="Xu Z."/>
            <person name="Xiang F."/>
            <person name="Zhang J."/>
            <person name="Xi L."/>
            <person name="Liu J."/>
        </authorList>
    </citation>
    <scope>NUCLEOTIDE SEQUENCE [LARGE SCALE GENOMIC DNA]</scope>
    <source>
        <strain evidence="1 2">B2.3</strain>
    </source>
</reference>
<dbReference type="Proteomes" id="UP000278398">
    <property type="component" value="Unassembled WGS sequence"/>
</dbReference>
<dbReference type="PANTHER" id="PTHR40267">
    <property type="entry name" value="BLR3294 PROTEIN"/>
    <property type="match status" value="1"/>
</dbReference>